<dbReference type="AlphaFoldDB" id="A0ABD1XZF0"/>
<reference evidence="1 2" key="1">
    <citation type="submission" date="2024-09" db="EMBL/GenBank/DDBJ databases">
        <title>Chromosome-scale assembly of Riccia fluitans.</title>
        <authorList>
            <person name="Paukszto L."/>
            <person name="Sawicki J."/>
            <person name="Karawczyk K."/>
            <person name="Piernik-Szablinska J."/>
            <person name="Szczecinska M."/>
            <person name="Mazdziarz M."/>
        </authorList>
    </citation>
    <scope>NUCLEOTIDE SEQUENCE [LARGE SCALE GENOMIC DNA]</scope>
    <source>
        <strain evidence="1">Rf_01</strain>
        <tissue evidence="1">Aerial parts of the thallus</tissue>
    </source>
</reference>
<organism evidence="1 2">
    <name type="scientific">Riccia fluitans</name>
    <dbReference type="NCBI Taxonomy" id="41844"/>
    <lineage>
        <taxon>Eukaryota</taxon>
        <taxon>Viridiplantae</taxon>
        <taxon>Streptophyta</taxon>
        <taxon>Embryophyta</taxon>
        <taxon>Marchantiophyta</taxon>
        <taxon>Marchantiopsida</taxon>
        <taxon>Marchantiidae</taxon>
        <taxon>Marchantiales</taxon>
        <taxon>Ricciaceae</taxon>
        <taxon>Riccia</taxon>
    </lineage>
</organism>
<evidence type="ECO:0000313" key="1">
    <source>
        <dbReference type="EMBL" id="KAL2612898.1"/>
    </source>
</evidence>
<dbReference type="Proteomes" id="UP001605036">
    <property type="component" value="Unassembled WGS sequence"/>
</dbReference>
<evidence type="ECO:0000313" key="2">
    <source>
        <dbReference type="Proteomes" id="UP001605036"/>
    </source>
</evidence>
<comment type="caution">
    <text evidence="1">The sequence shown here is derived from an EMBL/GenBank/DDBJ whole genome shotgun (WGS) entry which is preliminary data.</text>
</comment>
<name>A0ABD1XZF0_9MARC</name>
<proteinExistence type="predicted"/>
<dbReference type="EMBL" id="JBHFFA010000007">
    <property type="protein sequence ID" value="KAL2612898.1"/>
    <property type="molecule type" value="Genomic_DNA"/>
</dbReference>
<protein>
    <submittedName>
        <fullName evidence="1">Uncharacterized protein</fullName>
    </submittedName>
</protein>
<gene>
    <name evidence="1" type="ORF">R1flu_024590</name>
</gene>
<sequence>MGRRSSRSKPLDKKMTVDYHDWGVHLESLGWKTSKRFKAFHMEVGSVTTEAIVQNMEQIFAPPLVAEVDIQPWKKMVKNLIKLLREEQKKNWEVIEQRDYFKEKTCQLSKKVPEIAMWCA</sequence>
<accession>A0ABD1XZF0</accession>
<keyword evidence="2" id="KW-1185">Reference proteome</keyword>